<evidence type="ECO:0000313" key="2">
    <source>
        <dbReference type="EMBL" id="ANC67856.1"/>
    </source>
</evidence>
<reference evidence="2" key="1">
    <citation type="submission" date="2016-03" db="EMBL/GenBank/DDBJ databases">
        <authorList>
            <person name="Ploux O."/>
        </authorList>
    </citation>
    <scope>NUCLEOTIDE SEQUENCE</scope>
    <source>
        <strain evidence="2">EL4</strain>
    </source>
</reference>
<accession>A0A168S4F8</accession>
<feature type="transmembrane region" description="Helical" evidence="1">
    <location>
        <begin position="51"/>
        <end position="78"/>
    </location>
</feature>
<proteinExistence type="predicted"/>
<sequence>MSAIDSPTSIGALPAARLGWLLAAVQAVIYGSFVTAFMLDPSAMTRPLAPGMSVTVAMVFGLCVVFSTMALVGVYVLIANRIASDRGA</sequence>
<dbReference type="Pfam" id="PF04341">
    <property type="entry name" value="DUF485"/>
    <property type="match status" value="1"/>
</dbReference>
<name>A0A168S4F8_XANAU</name>
<protein>
    <submittedName>
        <fullName evidence="2">Membrane protein</fullName>
    </submittedName>
</protein>
<keyword evidence="1" id="KW-0812">Transmembrane</keyword>
<keyword evidence="1" id="KW-0472">Membrane</keyword>
<dbReference type="AlphaFoldDB" id="A0A168S4F8"/>
<keyword evidence="1" id="KW-1133">Transmembrane helix</keyword>
<organism evidence="2">
    <name type="scientific">Xanthobacter autotrophicus</name>
    <dbReference type="NCBI Taxonomy" id="280"/>
    <lineage>
        <taxon>Bacteria</taxon>
        <taxon>Pseudomonadati</taxon>
        <taxon>Pseudomonadota</taxon>
        <taxon>Alphaproteobacteria</taxon>
        <taxon>Hyphomicrobiales</taxon>
        <taxon>Xanthobacteraceae</taxon>
        <taxon>Xanthobacter</taxon>
    </lineage>
</organism>
<feature type="transmembrane region" description="Helical" evidence="1">
    <location>
        <begin position="20"/>
        <end position="39"/>
    </location>
</feature>
<dbReference type="EMBL" id="KU922119">
    <property type="protein sequence ID" value="ANC67856.1"/>
    <property type="molecule type" value="Genomic_DNA"/>
</dbReference>
<dbReference type="InterPro" id="IPR007436">
    <property type="entry name" value="DUF485"/>
</dbReference>
<evidence type="ECO:0000256" key="1">
    <source>
        <dbReference type="SAM" id="Phobius"/>
    </source>
</evidence>